<dbReference type="RefSeq" id="WP_019617957.1">
    <property type="nucleotide sequence ID" value="NZ_JBHUNE010000003.1"/>
</dbReference>
<dbReference type="PIRSF" id="PIRSF015950">
    <property type="entry name" value="Mev_P_decrbx"/>
    <property type="match status" value="1"/>
</dbReference>
<dbReference type="Gene3D" id="3.30.230.10">
    <property type="match status" value="1"/>
</dbReference>
<dbReference type="InterPro" id="IPR005935">
    <property type="entry name" value="Mev_decarb"/>
</dbReference>
<evidence type="ECO:0000256" key="4">
    <source>
        <dbReference type="ARBA" id="ARBA00022741"/>
    </source>
</evidence>
<evidence type="ECO:0000256" key="7">
    <source>
        <dbReference type="ARBA" id="ARBA00023239"/>
    </source>
</evidence>
<evidence type="ECO:0000256" key="5">
    <source>
        <dbReference type="ARBA" id="ARBA00022840"/>
    </source>
</evidence>
<keyword evidence="3" id="KW-0444">Lipid biosynthesis</keyword>
<feature type="domain" description="Mvd1 C-terminal" evidence="8">
    <location>
        <begin position="174"/>
        <end position="303"/>
    </location>
</feature>
<reference evidence="11" key="1">
    <citation type="journal article" date="2019" name="Int. J. Syst. Evol. Microbiol.">
        <title>The Global Catalogue of Microorganisms (GCM) 10K type strain sequencing project: providing services to taxonomists for standard genome sequencing and annotation.</title>
        <authorList>
            <consortium name="The Broad Institute Genomics Platform"/>
            <consortium name="The Broad Institute Genome Sequencing Center for Infectious Disease"/>
            <person name="Wu L."/>
            <person name="Ma J."/>
        </authorList>
    </citation>
    <scope>NUCLEOTIDE SEQUENCE [LARGE SCALE GENOMIC DNA]</scope>
    <source>
        <strain evidence="11">TISTR 1514</strain>
    </source>
</reference>
<dbReference type="PANTHER" id="PTHR10977">
    <property type="entry name" value="DIPHOSPHOMEVALONATE DECARBOXYLASE"/>
    <property type="match status" value="1"/>
</dbReference>
<dbReference type="Pfam" id="PF18376">
    <property type="entry name" value="MDD_C"/>
    <property type="match status" value="1"/>
</dbReference>
<dbReference type="Proteomes" id="UP001597492">
    <property type="component" value="Unassembled WGS sequence"/>
</dbReference>
<sequence>MTTATARAYPNMALVKYWGKRDAELMLPLTGSLSMTLDAYPTTTTVTLAPDATDDVFELNGAEVDGEPRRRVVAFLDLVRERSGRRERAIVRSHNEVPTAAGLASSASGFAALALAAAQVYGLSTDPASVSRLARRGSGSATRSVIDSMAVWHAGTDDESSFAERVEAPEIRMVVVVLDAGNKEISSREAMRRTIATSPYLDAWVTSTEASLTEMLDACAAGDFTRMGEITELSAMRMHAAIQACDPPIRYLAPSSIAVFEKIRALRDGGIEAYGTADAGPNVVAITRPGDAERVAEALAEYGPVRIVGPGPGAHLLDSDEDGQVAR</sequence>
<evidence type="ECO:0000256" key="6">
    <source>
        <dbReference type="ARBA" id="ARBA00023098"/>
    </source>
</evidence>
<dbReference type="GO" id="GO:0004163">
    <property type="term" value="F:diphosphomevalonate decarboxylase activity"/>
    <property type="evidence" value="ECO:0007669"/>
    <property type="project" value="UniProtKB-EC"/>
</dbReference>
<dbReference type="InterPro" id="IPR029765">
    <property type="entry name" value="Mev_diP_decarb"/>
</dbReference>
<keyword evidence="7 10" id="KW-0456">Lyase</keyword>
<dbReference type="InterPro" id="IPR041431">
    <property type="entry name" value="Mvd1_C"/>
</dbReference>
<dbReference type="NCBIfam" id="TIGR01240">
    <property type="entry name" value="mevDPdecarb"/>
    <property type="match status" value="1"/>
</dbReference>
<dbReference type="InterPro" id="IPR053859">
    <property type="entry name" value="MVD-like_N"/>
</dbReference>
<dbReference type="Gene3D" id="3.30.70.890">
    <property type="entry name" value="GHMP kinase, C-terminal domain"/>
    <property type="match status" value="1"/>
</dbReference>
<gene>
    <name evidence="10" type="primary">mvaD</name>
    <name evidence="10" type="ORF">ACFSW7_03345</name>
</gene>
<protein>
    <recommendedName>
        <fullName evidence="2">diphosphomevalonate decarboxylase</fullName>
        <ecNumber evidence="2">4.1.1.33</ecNumber>
    </recommendedName>
</protein>
<evidence type="ECO:0000256" key="1">
    <source>
        <dbReference type="ARBA" id="ARBA00008831"/>
    </source>
</evidence>
<dbReference type="InterPro" id="IPR014721">
    <property type="entry name" value="Ribsml_uS5_D2-typ_fold_subgr"/>
</dbReference>
<keyword evidence="11" id="KW-1185">Reference proteome</keyword>
<evidence type="ECO:0000313" key="11">
    <source>
        <dbReference type="Proteomes" id="UP001597492"/>
    </source>
</evidence>
<dbReference type="PANTHER" id="PTHR10977:SF3">
    <property type="entry name" value="DIPHOSPHOMEVALONATE DECARBOXYLASE"/>
    <property type="match status" value="1"/>
</dbReference>
<dbReference type="SUPFAM" id="SSF54211">
    <property type="entry name" value="Ribosomal protein S5 domain 2-like"/>
    <property type="match status" value="1"/>
</dbReference>
<keyword evidence="4" id="KW-0547">Nucleotide-binding</keyword>
<organism evidence="10 11">
    <name type="scientific">Gulosibacter faecalis</name>
    <dbReference type="NCBI Taxonomy" id="272240"/>
    <lineage>
        <taxon>Bacteria</taxon>
        <taxon>Bacillati</taxon>
        <taxon>Actinomycetota</taxon>
        <taxon>Actinomycetes</taxon>
        <taxon>Micrococcales</taxon>
        <taxon>Microbacteriaceae</taxon>
        <taxon>Gulosibacter</taxon>
    </lineage>
</organism>
<evidence type="ECO:0000256" key="2">
    <source>
        <dbReference type="ARBA" id="ARBA00012296"/>
    </source>
</evidence>
<accession>A0ABW5UUU2</accession>
<name>A0ABW5UUU2_9MICO</name>
<dbReference type="Pfam" id="PF22700">
    <property type="entry name" value="MVD-like_N"/>
    <property type="match status" value="1"/>
</dbReference>
<evidence type="ECO:0000256" key="3">
    <source>
        <dbReference type="ARBA" id="ARBA00022516"/>
    </source>
</evidence>
<keyword evidence="5" id="KW-0067">ATP-binding</keyword>
<dbReference type="EMBL" id="JBHUNE010000003">
    <property type="protein sequence ID" value="MFD2757412.1"/>
    <property type="molecule type" value="Genomic_DNA"/>
</dbReference>
<dbReference type="InterPro" id="IPR036554">
    <property type="entry name" value="GHMP_kinase_C_sf"/>
</dbReference>
<evidence type="ECO:0000259" key="9">
    <source>
        <dbReference type="Pfam" id="PF22700"/>
    </source>
</evidence>
<dbReference type="SUPFAM" id="SSF55060">
    <property type="entry name" value="GHMP Kinase, C-terminal domain"/>
    <property type="match status" value="1"/>
</dbReference>
<keyword evidence="6" id="KW-0443">Lipid metabolism</keyword>
<feature type="domain" description="Diphosphomevalonate decarboxylase-like N-terminal" evidence="9">
    <location>
        <begin position="8"/>
        <end position="163"/>
    </location>
</feature>
<comment type="caution">
    <text evidence="10">The sequence shown here is derived from an EMBL/GenBank/DDBJ whole genome shotgun (WGS) entry which is preliminary data.</text>
</comment>
<evidence type="ECO:0000259" key="8">
    <source>
        <dbReference type="Pfam" id="PF18376"/>
    </source>
</evidence>
<dbReference type="InterPro" id="IPR020568">
    <property type="entry name" value="Ribosomal_Su5_D2-typ_SF"/>
</dbReference>
<comment type="similarity">
    <text evidence="1">Belongs to the diphosphomevalonate decarboxylase family.</text>
</comment>
<evidence type="ECO:0000313" key="10">
    <source>
        <dbReference type="EMBL" id="MFD2757412.1"/>
    </source>
</evidence>
<proteinExistence type="inferred from homology"/>
<dbReference type="EC" id="4.1.1.33" evidence="2"/>